<protein>
    <recommendedName>
        <fullName evidence="9">GOLD domain-containing protein</fullName>
    </recommendedName>
</protein>
<evidence type="ECO:0000256" key="5">
    <source>
        <dbReference type="ARBA" id="ARBA00022989"/>
    </source>
</evidence>
<evidence type="ECO:0000256" key="4">
    <source>
        <dbReference type="ARBA" id="ARBA00022729"/>
    </source>
</evidence>
<dbReference type="PANTHER" id="PTHR22811">
    <property type="entry name" value="TRANSMEMBRANE EMP24 DOMAIN-CONTAINING PROTEIN"/>
    <property type="match status" value="1"/>
</dbReference>
<keyword evidence="4 8" id="KW-0732">Signal</keyword>
<keyword evidence="5 7" id="KW-1133">Transmembrane helix</keyword>
<dbReference type="Proteomes" id="UP001165085">
    <property type="component" value="Unassembled WGS sequence"/>
</dbReference>
<accession>A0A9W7AH24</accession>
<dbReference type="InterPro" id="IPR015720">
    <property type="entry name" value="Emp24-like"/>
</dbReference>
<evidence type="ECO:0000256" key="6">
    <source>
        <dbReference type="ARBA" id="ARBA00023136"/>
    </source>
</evidence>
<evidence type="ECO:0000256" key="1">
    <source>
        <dbReference type="ARBA" id="ARBA00004479"/>
    </source>
</evidence>
<feature type="transmembrane region" description="Helical" evidence="7">
    <location>
        <begin position="189"/>
        <end position="208"/>
    </location>
</feature>
<feature type="signal peptide" evidence="8">
    <location>
        <begin position="1"/>
        <end position="26"/>
    </location>
</feature>
<comment type="subcellular location">
    <subcellularLocation>
        <location evidence="1">Membrane</location>
        <topology evidence="1">Single-pass type I membrane protein</topology>
    </subcellularLocation>
</comment>
<dbReference type="AlphaFoldDB" id="A0A9W7AH24"/>
<feature type="chain" id="PRO_5040992847" description="GOLD domain-containing protein" evidence="8">
    <location>
        <begin position="27"/>
        <end position="220"/>
    </location>
</feature>
<comment type="caution">
    <text evidence="10">The sequence shown here is derived from an EMBL/GenBank/DDBJ whole genome shotgun (WGS) entry which is preliminary data.</text>
</comment>
<evidence type="ECO:0000313" key="10">
    <source>
        <dbReference type="EMBL" id="GMH72132.1"/>
    </source>
</evidence>
<dbReference type="InterPro" id="IPR009038">
    <property type="entry name" value="GOLD_dom"/>
</dbReference>
<keyword evidence="6 7" id="KW-0472">Membrane</keyword>
<evidence type="ECO:0000256" key="3">
    <source>
        <dbReference type="ARBA" id="ARBA00022692"/>
    </source>
</evidence>
<name>A0A9W7AH24_9STRA</name>
<comment type="similarity">
    <text evidence="2">Belongs to the EMP24/GP25L family.</text>
</comment>
<reference evidence="11" key="1">
    <citation type="journal article" date="2023" name="Commun. Biol.">
        <title>Genome analysis of Parmales, the sister group of diatoms, reveals the evolutionary specialization of diatoms from phago-mixotrophs to photoautotrophs.</title>
        <authorList>
            <person name="Ban H."/>
            <person name="Sato S."/>
            <person name="Yoshikawa S."/>
            <person name="Yamada K."/>
            <person name="Nakamura Y."/>
            <person name="Ichinomiya M."/>
            <person name="Sato N."/>
            <person name="Blanc-Mathieu R."/>
            <person name="Endo H."/>
            <person name="Kuwata A."/>
            <person name="Ogata H."/>
        </authorList>
    </citation>
    <scope>NUCLEOTIDE SEQUENCE [LARGE SCALE GENOMIC DNA]</scope>
    <source>
        <strain evidence="11">NIES 3701</strain>
    </source>
</reference>
<evidence type="ECO:0000256" key="7">
    <source>
        <dbReference type="SAM" id="Phobius"/>
    </source>
</evidence>
<dbReference type="Pfam" id="PF01105">
    <property type="entry name" value="EMP24_GP25L"/>
    <property type="match status" value="1"/>
</dbReference>
<organism evidence="10 11">
    <name type="scientific">Triparma strigata</name>
    <dbReference type="NCBI Taxonomy" id="1606541"/>
    <lineage>
        <taxon>Eukaryota</taxon>
        <taxon>Sar</taxon>
        <taxon>Stramenopiles</taxon>
        <taxon>Ochrophyta</taxon>
        <taxon>Bolidophyceae</taxon>
        <taxon>Parmales</taxon>
        <taxon>Triparmaceae</taxon>
        <taxon>Triparma</taxon>
    </lineage>
</organism>
<gene>
    <name evidence="10" type="ORF">TrST_g759</name>
</gene>
<evidence type="ECO:0000256" key="8">
    <source>
        <dbReference type="SAM" id="SignalP"/>
    </source>
</evidence>
<evidence type="ECO:0000259" key="9">
    <source>
        <dbReference type="SMART" id="SM01190"/>
    </source>
</evidence>
<keyword evidence="3 7" id="KW-0812">Transmembrane</keyword>
<keyword evidence="11" id="KW-1185">Reference proteome</keyword>
<proteinExistence type="inferred from homology"/>
<feature type="domain" description="GOLD" evidence="9">
    <location>
        <begin position="29"/>
        <end position="215"/>
    </location>
</feature>
<evidence type="ECO:0000256" key="2">
    <source>
        <dbReference type="ARBA" id="ARBA00007104"/>
    </source>
</evidence>
<evidence type="ECO:0000313" key="11">
    <source>
        <dbReference type="Proteomes" id="UP001165085"/>
    </source>
</evidence>
<dbReference type="EMBL" id="BRXY01000154">
    <property type="protein sequence ID" value="GMH72132.1"/>
    <property type="molecule type" value="Genomic_DNA"/>
</dbReference>
<dbReference type="SMART" id="SM01190">
    <property type="entry name" value="EMP24_GP25L"/>
    <property type="match status" value="1"/>
</dbReference>
<dbReference type="OrthoDB" id="3427at2759"/>
<dbReference type="GO" id="GO:0016020">
    <property type="term" value="C:membrane"/>
    <property type="evidence" value="ECO:0007669"/>
    <property type="project" value="UniProtKB-SubCell"/>
</dbReference>
<sequence>MYSSMYSPFVVLALFVICGRSSLVGASDDTFFILNEAGARCFQIDYPPGTVVNVDYTLTPSPEGRITITGPSSSDSNWSDTFWRRDDKGKTVEMTEEKMKPKDSITFKSQGLTHFCFKQNARGNARGTINIKRGLGGHGNLGFVEMGPVLTKIEGLRDRISFIISEADYMKSSEVEFHNQSLKMNAASVWWPVIQILVLIVTGIAWTVHLTSFFRKRKLV</sequence>